<comment type="caution">
    <text evidence="2">The sequence shown here is derived from an EMBL/GenBank/DDBJ whole genome shotgun (WGS) entry which is preliminary data.</text>
</comment>
<organism evidence="2 3">
    <name type="scientific">Dissostichus mawsoni</name>
    <name type="common">Antarctic cod</name>
    <dbReference type="NCBI Taxonomy" id="36200"/>
    <lineage>
        <taxon>Eukaryota</taxon>
        <taxon>Metazoa</taxon>
        <taxon>Chordata</taxon>
        <taxon>Craniata</taxon>
        <taxon>Vertebrata</taxon>
        <taxon>Euteleostomi</taxon>
        <taxon>Actinopterygii</taxon>
        <taxon>Neopterygii</taxon>
        <taxon>Teleostei</taxon>
        <taxon>Neoteleostei</taxon>
        <taxon>Acanthomorphata</taxon>
        <taxon>Eupercaria</taxon>
        <taxon>Perciformes</taxon>
        <taxon>Notothenioidei</taxon>
        <taxon>Nototheniidae</taxon>
        <taxon>Dissostichus</taxon>
    </lineage>
</organism>
<sequence length="74" mass="8109">MQPEQEVSPSNTHTHTHLSSEDAADTNDAKDVEDGRANDGPHPHIAMGDEDTCTQEAAANQNQRYIPNQQKLAE</sequence>
<reference evidence="2 3" key="1">
    <citation type="submission" date="2020-03" db="EMBL/GenBank/DDBJ databases">
        <title>Dissostichus mawsoni Genome sequencing and assembly.</title>
        <authorList>
            <person name="Park H."/>
        </authorList>
    </citation>
    <scope>NUCLEOTIDE SEQUENCE [LARGE SCALE GENOMIC DNA]</scope>
    <source>
        <strain evidence="2">DM0001</strain>
        <tissue evidence="2">Muscle</tissue>
    </source>
</reference>
<dbReference type="EMBL" id="JAAKFY010000011">
    <property type="protein sequence ID" value="KAF3850055.1"/>
    <property type="molecule type" value="Genomic_DNA"/>
</dbReference>
<evidence type="ECO:0000256" key="1">
    <source>
        <dbReference type="SAM" id="MobiDB-lite"/>
    </source>
</evidence>
<name>A0A7J5YKS9_DISMA</name>
<feature type="compositionally biased region" description="Polar residues" evidence="1">
    <location>
        <begin position="1"/>
        <end position="13"/>
    </location>
</feature>
<accession>A0A7J5YKS9</accession>
<proteinExistence type="predicted"/>
<evidence type="ECO:0000313" key="3">
    <source>
        <dbReference type="Proteomes" id="UP000518266"/>
    </source>
</evidence>
<gene>
    <name evidence="2" type="ORF">F7725_019774</name>
</gene>
<feature type="compositionally biased region" description="Basic and acidic residues" evidence="1">
    <location>
        <begin position="27"/>
        <end position="42"/>
    </location>
</feature>
<dbReference type="Proteomes" id="UP000518266">
    <property type="component" value="Unassembled WGS sequence"/>
</dbReference>
<dbReference type="AlphaFoldDB" id="A0A7J5YKS9"/>
<feature type="compositionally biased region" description="Polar residues" evidence="1">
    <location>
        <begin position="54"/>
        <end position="74"/>
    </location>
</feature>
<keyword evidence="3" id="KW-1185">Reference proteome</keyword>
<evidence type="ECO:0000313" key="2">
    <source>
        <dbReference type="EMBL" id="KAF3850055.1"/>
    </source>
</evidence>
<protein>
    <submittedName>
        <fullName evidence="2">Uncharacterized protein</fullName>
    </submittedName>
</protein>
<feature type="region of interest" description="Disordered" evidence="1">
    <location>
        <begin position="1"/>
        <end position="74"/>
    </location>
</feature>